<dbReference type="RefSeq" id="WP_341398190.1">
    <property type="nucleotide sequence ID" value="NZ_JBBUTI010000004.1"/>
</dbReference>
<dbReference type="InterPro" id="IPR036249">
    <property type="entry name" value="Thioredoxin-like_sf"/>
</dbReference>
<dbReference type="Pfam" id="PF13511">
    <property type="entry name" value="DUF4124"/>
    <property type="match status" value="1"/>
</dbReference>
<evidence type="ECO:0000256" key="1">
    <source>
        <dbReference type="SAM" id="MobiDB-lite"/>
    </source>
</evidence>
<feature type="region of interest" description="Disordered" evidence="1">
    <location>
        <begin position="175"/>
        <end position="204"/>
    </location>
</feature>
<dbReference type="InterPro" id="IPR002109">
    <property type="entry name" value="Glutaredoxin"/>
</dbReference>
<feature type="signal peptide" evidence="2">
    <location>
        <begin position="1"/>
        <end position="23"/>
    </location>
</feature>
<dbReference type="EMBL" id="JBBUTI010000004">
    <property type="protein sequence ID" value="MEK8045909.1"/>
    <property type="molecule type" value="Genomic_DNA"/>
</dbReference>
<keyword evidence="2" id="KW-0732">Signal</keyword>
<feature type="domain" description="Glutaredoxin" evidence="3">
    <location>
        <begin position="78"/>
        <end position="134"/>
    </location>
</feature>
<sequence length="204" mass="21295">MTTHSIRLLPAALLLAMVLPAAAQYKVTGPDGRVTYTDQPPTQTGAKVQSVNLSGAGSGPDLSALPTALRQVASRYPVTLYASKNCAPCDSGRQLLTQRGIPFTEKRVDSQADIAALLRQNADGTVPQLTIGSQRLKGLVSADWQSYLDAAGYPRESALPATYRAPAAVALAPAAPAPAPVTAPAPVKKTDEPAPRTDGPNIRF</sequence>
<evidence type="ECO:0000313" key="5">
    <source>
        <dbReference type="EMBL" id="MEK8045909.1"/>
    </source>
</evidence>
<dbReference type="InterPro" id="IPR025392">
    <property type="entry name" value="DUF4124"/>
</dbReference>
<comment type="caution">
    <text evidence="5">The sequence shown here is derived from an EMBL/GenBank/DDBJ whole genome shotgun (WGS) entry which is preliminary data.</text>
</comment>
<gene>
    <name evidence="5" type="ORF">AACH00_06070</name>
</gene>
<feature type="domain" description="DUF4124" evidence="4">
    <location>
        <begin position="11"/>
        <end position="53"/>
    </location>
</feature>
<protein>
    <submittedName>
        <fullName evidence="5">Glutaredoxin family protein</fullName>
    </submittedName>
</protein>
<name>A0ABU9C229_9BURK</name>
<feature type="chain" id="PRO_5045452681" evidence="2">
    <location>
        <begin position="24"/>
        <end position="204"/>
    </location>
</feature>
<evidence type="ECO:0000256" key="2">
    <source>
        <dbReference type="SAM" id="SignalP"/>
    </source>
</evidence>
<dbReference type="Proteomes" id="UP001379945">
    <property type="component" value="Unassembled WGS sequence"/>
</dbReference>
<dbReference type="Pfam" id="PF00462">
    <property type="entry name" value="Glutaredoxin"/>
    <property type="match status" value="1"/>
</dbReference>
<evidence type="ECO:0000259" key="4">
    <source>
        <dbReference type="Pfam" id="PF13511"/>
    </source>
</evidence>
<accession>A0ABU9C229</accession>
<organism evidence="5 6">
    <name type="scientific">Ideonella margarita</name>
    <dbReference type="NCBI Taxonomy" id="2984191"/>
    <lineage>
        <taxon>Bacteria</taxon>
        <taxon>Pseudomonadati</taxon>
        <taxon>Pseudomonadota</taxon>
        <taxon>Betaproteobacteria</taxon>
        <taxon>Burkholderiales</taxon>
        <taxon>Sphaerotilaceae</taxon>
        <taxon>Ideonella</taxon>
    </lineage>
</organism>
<reference evidence="5 6" key="1">
    <citation type="submission" date="2024-04" db="EMBL/GenBank/DDBJ databases">
        <title>Novel species of the genus Ideonella isolated from streams.</title>
        <authorList>
            <person name="Lu H."/>
        </authorList>
    </citation>
    <scope>NUCLEOTIDE SEQUENCE [LARGE SCALE GENOMIC DNA]</scope>
    <source>
        <strain evidence="5 6">LYT19W</strain>
    </source>
</reference>
<dbReference type="PROSITE" id="PS51354">
    <property type="entry name" value="GLUTAREDOXIN_2"/>
    <property type="match status" value="1"/>
</dbReference>
<dbReference type="CDD" id="cd02976">
    <property type="entry name" value="NrdH"/>
    <property type="match status" value="1"/>
</dbReference>
<dbReference type="SUPFAM" id="SSF52833">
    <property type="entry name" value="Thioredoxin-like"/>
    <property type="match status" value="1"/>
</dbReference>
<proteinExistence type="predicted"/>
<dbReference type="Gene3D" id="3.40.30.10">
    <property type="entry name" value="Glutaredoxin"/>
    <property type="match status" value="1"/>
</dbReference>
<keyword evidence="6" id="KW-1185">Reference proteome</keyword>
<evidence type="ECO:0000313" key="6">
    <source>
        <dbReference type="Proteomes" id="UP001379945"/>
    </source>
</evidence>
<evidence type="ECO:0000259" key="3">
    <source>
        <dbReference type="Pfam" id="PF00462"/>
    </source>
</evidence>